<comment type="caution">
    <text evidence="3">The sequence shown here is derived from an EMBL/GenBank/DDBJ whole genome shotgun (WGS) entry which is preliminary data.</text>
</comment>
<protein>
    <recommendedName>
        <fullName evidence="2">J domain-containing protein</fullName>
    </recommendedName>
</protein>
<proteinExistence type="predicted"/>
<dbReference type="Gene3D" id="1.10.287.110">
    <property type="entry name" value="DnaJ domain"/>
    <property type="match status" value="1"/>
</dbReference>
<evidence type="ECO:0000313" key="3">
    <source>
        <dbReference type="EMBL" id="GHE51352.1"/>
    </source>
</evidence>
<dbReference type="SMART" id="SM00271">
    <property type="entry name" value="DnaJ"/>
    <property type="match status" value="1"/>
</dbReference>
<keyword evidence="1" id="KW-0472">Membrane</keyword>
<dbReference type="InterPro" id="IPR018253">
    <property type="entry name" value="DnaJ_domain_CS"/>
</dbReference>
<keyword evidence="1" id="KW-0812">Transmembrane</keyword>
<accession>A0ABQ3I2E4</accession>
<sequence>MSKDYYEILGIGRSATQEDIKRAYRQKAKHFHPDLNSSANAQARFQELTEAHSILSNEDTRRRYDNGDLNEPEITFTWAEVQEMLRRQEEERATSWVQDLGYSGRNRYSPTDYKANARTAAIINRIMMLFAFSFILDFFIFTDAGSAQVINLFELVNVECQSPGGSPDAPTKRITIKVSDPALAPALGQTVDLRKSLFYGVHSFKTPQSSTYIKSINPPPAIYLFALLVFIAGALGSSRWFTPEAKFNAAIVSTFFGLIVLTLLLLS</sequence>
<feature type="domain" description="J" evidence="2">
    <location>
        <begin position="4"/>
        <end position="68"/>
    </location>
</feature>
<dbReference type="PROSITE" id="PS50076">
    <property type="entry name" value="DNAJ_2"/>
    <property type="match status" value="1"/>
</dbReference>
<dbReference type="Pfam" id="PF00226">
    <property type="entry name" value="DnaJ"/>
    <property type="match status" value="1"/>
</dbReference>
<reference evidence="4" key="1">
    <citation type="journal article" date="2019" name="Int. J. Syst. Evol. Microbiol.">
        <title>The Global Catalogue of Microorganisms (GCM) 10K type strain sequencing project: providing services to taxonomists for standard genome sequencing and annotation.</title>
        <authorList>
            <consortium name="The Broad Institute Genomics Platform"/>
            <consortium name="The Broad Institute Genome Sequencing Center for Infectious Disease"/>
            <person name="Wu L."/>
            <person name="Ma J."/>
        </authorList>
    </citation>
    <scope>NUCLEOTIDE SEQUENCE [LARGE SCALE GENOMIC DNA]</scope>
    <source>
        <strain evidence="4">CGMCC 1.15111</strain>
    </source>
</reference>
<dbReference type="Proteomes" id="UP000658258">
    <property type="component" value="Unassembled WGS sequence"/>
</dbReference>
<feature type="transmembrane region" description="Helical" evidence="1">
    <location>
        <begin position="221"/>
        <end position="241"/>
    </location>
</feature>
<dbReference type="InterPro" id="IPR036869">
    <property type="entry name" value="J_dom_sf"/>
</dbReference>
<dbReference type="SUPFAM" id="SSF46565">
    <property type="entry name" value="Chaperone J-domain"/>
    <property type="match status" value="1"/>
</dbReference>
<feature type="transmembrane region" description="Helical" evidence="1">
    <location>
        <begin position="122"/>
        <end position="141"/>
    </location>
</feature>
<gene>
    <name evidence="3" type="ORF">GCM10011340_01880</name>
</gene>
<keyword evidence="4" id="KW-1185">Reference proteome</keyword>
<dbReference type="InterPro" id="IPR001623">
    <property type="entry name" value="DnaJ_domain"/>
</dbReference>
<dbReference type="PANTHER" id="PTHR43908">
    <property type="entry name" value="AT29763P-RELATED"/>
    <property type="match status" value="1"/>
</dbReference>
<keyword evidence="1" id="KW-1133">Transmembrane helix</keyword>
<dbReference type="CDD" id="cd06257">
    <property type="entry name" value="DnaJ"/>
    <property type="match status" value="1"/>
</dbReference>
<feature type="transmembrane region" description="Helical" evidence="1">
    <location>
        <begin position="247"/>
        <end position="266"/>
    </location>
</feature>
<organism evidence="3 4">
    <name type="scientific">Roseivirga thermotolerans</name>
    <dbReference type="NCBI Taxonomy" id="1758176"/>
    <lineage>
        <taxon>Bacteria</taxon>
        <taxon>Pseudomonadati</taxon>
        <taxon>Bacteroidota</taxon>
        <taxon>Cytophagia</taxon>
        <taxon>Cytophagales</taxon>
        <taxon>Roseivirgaceae</taxon>
        <taxon>Roseivirga</taxon>
    </lineage>
</organism>
<name>A0ABQ3I2E4_9BACT</name>
<dbReference type="PANTHER" id="PTHR43908:SF3">
    <property type="entry name" value="AT29763P-RELATED"/>
    <property type="match status" value="1"/>
</dbReference>
<evidence type="ECO:0000313" key="4">
    <source>
        <dbReference type="Proteomes" id="UP000658258"/>
    </source>
</evidence>
<dbReference type="PROSITE" id="PS00636">
    <property type="entry name" value="DNAJ_1"/>
    <property type="match status" value="1"/>
</dbReference>
<dbReference type="EMBL" id="BNAG01000001">
    <property type="protein sequence ID" value="GHE51352.1"/>
    <property type="molecule type" value="Genomic_DNA"/>
</dbReference>
<evidence type="ECO:0000259" key="2">
    <source>
        <dbReference type="PROSITE" id="PS50076"/>
    </source>
</evidence>
<evidence type="ECO:0000256" key="1">
    <source>
        <dbReference type="SAM" id="Phobius"/>
    </source>
</evidence>
<dbReference type="PRINTS" id="PR00625">
    <property type="entry name" value="JDOMAIN"/>
</dbReference>
<dbReference type="InterPro" id="IPR051100">
    <property type="entry name" value="DnaJ_subfamily_B/C"/>
</dbReference>
<dbReference type="RefSeq" id="WP_189628312.1">
    <property type="nucleotide sequence ID" value="NZ_BNAG01000001.1"/>
</dbReference>